<feature type="compositionally biased region" description="Polar residues" evidence="1">
    <location>
        <begin position="39"/>
        <end position="50"/>
    </location>
</feature>
<evidence type="ECO:0000259" key="2">
    <source>
        <dbReference type="Pfam" id="PF01661"/>
    </source>
</evidence>
<dbReference type="EMBL" id="VIBQ01000018">
    <property type="protein sequence ID" value="KAB8364841.1"/>
    <property type="molecule type" value="Genomic_DNA"/>
</dbReference>
<dbReference type="OrthoDB" id="2155246at2759"/>
<dbReference type="AlphaFoldDB" id="A0A5N6KZG6"/>
<evidence type="ECO:0000256" key="1">
    <source>
        <dbReference type="SAM" id="MobiDB-lite"/>
    </source>
</evidence>
<feature type="compositionally biased region" description="Polar residues" evidence="1">
    <location>
        <begin position="1"/>
        <end position="10"/>
    </location>
</feature>
<dbReference type="InterPro" id="IPR050892">
    <property type="entry name" value="ADP-ribose_metab_enzymes"/>
</dbReference>
<dbReference type="Proteomes" id="UP000327013">
    <property type="component" value="Unassembled WGS sequence"/>
</dbReference>
<dbReference type="Gene3D" id="3.40.220.10">
    <property type="entry name" value="Leucine Aminopeptidase, subunit E, domain 1"/>
    <property type="match status" value="1"/>
</dbReference>
<feature type="region of interest" description="Disordered" evidence="1">
    <location>
        <begin position="119"/>
        <end position="138"/>
    </location>
</feature>
<keyword evidence="4" id="KW-1185">Reference proteome</keyword>
<feature type="domain" description="Macro" evidence="2">
    <location>
        <begin position="171"/>
        <end position="307"/>
    </location>
</feature>
<dbReference type="Pfam" id="PF01661">
    <property type="entry name" value="Macro"/>
    <property type="match status" value="1"/>
</dbReference>
<reference evidence="3 4" key="1">
    <citation type="submission" date="2019-06" db="EMBL/GenBank/DDBJ databases">
        <title>A chromosomal-level reference genome of Carpinus fangiana (Coryloideae, Betulaceae).</title>
        <authorList>
            <person name="Yang X."/>
            <person name="Wang Z."/>
            <person name="Zhang L."/>
            <person name="Hao G."/>
            <person name="Liu J."/>
            <person name="Yang Y."/>
        </authorList>
    </citation>
    <scope>NUCLEOTIDE SEQUENCE [LARGE SCALE GENOMIC DNA]</scope>
    <source>
        <strain evidence="3">Cfa_2016G</strain>
        <tissue evidence="3">Leaf</tissue>
    </source>
</reference>
<protein>
    <recommendedName>
        <fullName evidence="2">Macro domain-containing protein</fullName>
    </recommendedName>
</protein>
<feature type="compositionally biased region" description="Polar residues" evidence="1">
    <location>
        <begin position="120"/>
        <end position="138"/>
    </location>
</feature>
<gene>
    <name evidence="3" type="ORF">FH972_024704</name>
</gene>
<dbReference type="InterPro" id="IPR002589">
    <property type="entry name" value="Macro_dom"/>
</dbReference>
<evidence type="ECO:0000313" key="4">
    <source>
        <dbReference type="Proteomes" id="UP000327013"/>
    </source>
</evidence>
<evidence type="ECO:0000313" key="3">
    <source>
        <dbReference type="EMBL" id="KAB8364841.1"/>
    </source>
</evidence>
<dbReference type="InterPro" id="IPR043472">
    <property type="entry name" value="Macro_dom-like"/>
</dbReference>
<dbReference type="PANTHER" id="PTHR12521">
    <property type="entry name" value="PROTEIN C6ORF130"/>
    <property type="match status" value="1"/>
</dbReference>
<comment type="caution">
    <text evidence="3">The sequence shown here is derived from an EMBL/GenBank/DDBJ whole genome shotgun (WGS) entry which is preliminary data.</text>
</comment>
<name>A0A5N6KZG6_9ROSI</name>
<organism evidence="3 4">
    <name type="scientific">Carpinus fangiana</name>
    <dbReference type="NCBI Taxonomy" id="176857"/>
    <lineage>
        <taxon>Eukaryota</taxon>
        <taxon>Viridiplantae</taxon>
        <taxon>Streptophyta</taxon>
        <taxon>Embryophyta</taxon>
        <taxon>Tracheophyta</taxon>
        <taxon>Spermatophyta</taxon>
        <taxon>Magnoliopsida</taxon>
        <taxon>eudicotyledons</taxon>
        <taxon>Gunneridae</taxon>
        <taxon>Pentapetalae</taxon>
        <taxon>rosids</taxon>
        <taxon>fabids</taxon>
        <taxon>Fagales</taxon>
        <taxon>Betulaceae</taxon>
        <taxon>Carpinus</taxon>
    </lineage>
</organism>
<proteinExistence type="predicted"/>
<sequence>MPPNINFSKRQGNKRQKLEAQAPSSNEWSAWAGLVQKDGASQDTHSSVSGQCLGKRSRNSEFGSDYLASLNDSRRKIWAVEQTSISPEKGKFKISQASPNDNTCADVPDWEAQLRAYAATTGSDESQDNSNSPSETNVNQLIGRTESSNGEICLEYTDTSIFSAGPYALIIHACNAKGLWGSGIALAMRQRYPQHFQVYQDYCQSHSSERLLGTSILIGPSESVGVTLNKYAPTHWIGCLFTNKDVGHANLTQRRLQEGILRDTKLAMKNLLEHINNARRSGMTIDEIHMPQINSGAFRTPWERTVDTLREVSVQNRQDGKPWKIYVHTFGGNQ</sequence>
<dbReference type="SUPFAM" id="SSF52949">
    <property type="entry name" value="Macro domain-like"/>
    <property type="match status" value="1"/>
</dbReference>
<dbReference type="GO" id="GO:0140291">
    <property type="term" value="P:peptidyl-glutamate ADP-deribosylation"/>
    <property type="evidence" value="ECO:0007669"/>
    <property type="project" value="TreeGrafter"/>
</dbReference>
<dbReference type="PANTHER" id="PTHR12521:SF0">
    <property type="entry name" value="ADP-RIBOSE GLYCOHYDROLASE OARD1"/>
    <property type="match status" value="1"/>
</dbReference>
<feature type="region of interest" description="Disordered" evidence="1">
    <location>
        <begin position="1"/>
        <end position="57"/>
    </location>
</feature>
<accession>A0A5N6KZG6</accession>